<keyword evidence="1" id="KW-0472">Membrane</keyword>
<dbReference type="InterPro" id="IPR027463">
    <property type="entry name" value="AcrB_DN_DC_subdom"/>
</dbReference>
<dbReference type="Pfam" id="PF00873">
    <property type="entry name" value="ACR_tran"/>
    <property type="match status" value="1"/>
</dbReference>
<dbReference type="PANTHER" id="PTHR32063">
    <property type="match status" value="1"/>
</dbReference>
<keyword evidence="1" id="KW-1133">Transmembrane helix</keyword>
<evidence type="ECO:0000313" key="2">
    <source>
        <dbReference type="EMBL" id="GJE00740.1"/>
    </source>
</evidence>
<dbReference type="Gene3D" id="3.30.70.1320">
    <property type="entry name" value="Multidrug efflux transporter AcrB pore domain like"/>
    <property type="match status" value="1"/>
</dbReference>
<dbReference type="SUPFAM" id="SSF82866">
    <property type="entry name" value="Multidrug efflux transporter AcrB transmembrane domain"/>
    <property type="match status" value="2"/>
</dbReference>
<feature type="transmembrane region" description="Helical" evidence="1">
    <location>
        <begin position="463"/>
        <end position="481"/>
    </location>
</feature>
<dbReference type="EMBL" id="BPQQ01000031">
    <property type="protein sequence ID" value="GJE00740.1"/>
    <property type="molecule type" value="Genomic_DNA"/>
</dbReference>
<protein>
    <submittedName>
        <fullName evidence="2">Multidrug resistance protein MdtC</fullName>
    </submittedName>
</protein>
<dbReference type="Gene3D" id="1.20.1640.10">
    <property type="entry name" value="Multidrug efflux transporter AcrB transmembrane domain"/>
    <property type="match status" value="2"/>
</dbReference>
<dbReference type="SUPFAM" id="SSF82693">
    <property type="entry name" value="Multidrug efflux transporter AcrB pore domain, PN1, PN2, PC1 and PC2 subdomains"/>
    <property type="match status" value="4"/>
</dbReference>
<feature type="transmembrane region" description="Helical" evidence="1">
    <location>
        <begin position="360"/>
        <end position="381"/>
    </location>
</feature>
<feature type="transmembrane region" description="Helical" evidence="1">
    <location>
        <begin position="856"/>
        <end position="874"/>
    </location>
</feature>
<feature type="transmembrane region" description="Helical" evidence="1">
    <location>
        <begin position="954"/>
        <end position="973"/>
    </location>
</feature>
<evidence type="ECO:0000313" key="3">
    <source>
        <dbReference type="Proteomes" id="UP001055153"/>
    </source>
</evidence>
<feature type="transmembrane region" description="Helical" evidence="1">
    <location>
        <begin position="334"/>
        <end position="353"/>
    </location>
</feature>
<feature type="transmembrane region" description="Helical" evidence="1">
    <location>
        <begin position="985"/>
        <end position="1010"/>
    </location>
</feature>
<proteinExistence type="predicted"/>
<sequence length="1045" mass="111538">MNISAPFIRRPVATILLSLALTLSGLFAYRLLPVAALPTVDFPTISVTAQLPGASPESMAASVATPLIKEFSTVPAIATISATNYQGFTSITIEFELSRNIDQAAADIQAAITRTLRRLPIELTIPPSFRKLNPADAPVILLAVSSETTPLPTLDAFAQTVISPSLSTITGVGQVLVYGSQKFAVRVQLDPNVLAARGIGVDEVQQAISNANTSTPVGVVEGRGQNLTIQTNTQLMNADAFRDIIVAVRNGRPVRLGDVARVIDSVENARIASWKDGKRALVLAVQRQPDANTVEVVDRVRAMLPKFQEQLGASGTIAVVNDRSVSIREAVEDVQFTLVLTIGLVVMVIYLFLGRLAATLIPSVAVPISIIATFGAMYLLGFSIDNISLLGLTLAVGLVVDDAIVMLENIVRHVEEGMKPFEAALKGAGEIGFTILSITVSLIAVFIPVLLMGGVVGRIFNEFAIVVSIAIVASAVISLTLTPMLAARLPADAAGHGANKNLFERGFARLQAGYERGLDWCLRHKISVLMSFLVSVGLTAYMFAAIPKGFFPSEDIGQLQIATEARQDISFEAMTALQAEAEQVLARHPAVDHVVNRAGSNGFTGTLNQGAFFVELKDRSERPPLQKTIAELRQQLGELPGLAAFITPVQNLRLGGRQSKSQYQYVVQGLDRAELERWVIRITDAMAQDRATFTGVTNDLQNAALQARITVDTDKAQAIGISSDQIRQTLYTGFGTRQISTIYGQTDSYQVITEFDPRLQWTADRLDDVRLRSSNGKLVPLSAFASITRTPGPLSLNQAGLLPAVTISFDVPPGVALGQAVDRIAQIKASLGVPNTITATFAGTAQVFQDALANQGLLLAAAVLTIYLVLGILYESFIHPLTILTGLPAAAVGALGALELFGMDLSVIAIIGVLMLIGIVKKNAIMMIDVALVLQREQGWTPAAAIREACALRFRPIMMTTAAAVMGTLPIAIGHGASAELRQPLGVAVVGGLLVSQLLTLYITPVLYIYMDRLATGTSRFVLSLRRGRRHASRAPDGSGHVPAE</sequence>
<dbReference type="PANTHER" id="PTHR32063:SF21">
    <property type="entry name" value="MULTIDRUG RESISTANCE PROTEIN MDTB"/>
    <property type="match status" value="1"/>
</dbReference>
<gene>
    <name evidence="2" type="primary">mdtC_1</name>
    <name evidence="2" type="ORF">GMJLKIPL_2666</name>
</gene>
<feature type="transmembrane region" description="Helical" evidence="1">
    <location>
        <begin position="907"/>
        <end position="934"/>
    </location>
</feature>
<evidence type="ECO:0000256" key="1">
    <source>
        <dbReference type="SAM" id="Phobius"/>
    </source>
</evidence>
<dbReference type="PRINTS" id="PR00702">
    <property type="entry name" value="ACRIFLAVINRP"/>
</dbReference>
<dbReference type="Gene3D" id="3.30.2090.10">
    <property type="entry name" value="Multidrug efflux transporter AcrB TolC docking domain, DN and DC subdomains"/>
    <property type="match status" value="2"/>
</dbReference>
<keyword evidence="3" id="KW-1185">Reference proteome</keyword>
<dbReference type="Gene3D" id="3.30.70.1440">
    <property type="entry name" value="Multidrug efflux transporter AcrB pore domain"/>
    <property type="match status" value="1"/>
</dbReference>
<reference evidence="2" key="2">
    <citation type="submission" date="2021-08" db="EMBL/GenBank/DDBJ databases">
        <authorList>
            <person name="Tani A."/>
            <person name="Ola A."/>
            <person name="Ogura Y."/>
            <person name="Katsura K."/>
            <person name="Hayashi T."/>
        </authorList>
    </citation>
    <scope>NUCLEOTIDE SEQUENCE</scope>
    <source>
        <strain evidence="2">DSM 17168</strain>
    </source>
</reference>
<reference evidence="2" key="1">
    <citation type="journal article" date="2021" name="Front. Microbiol.">
        <title>Comprehensive Comparative Genomics and Phenotyping of Methylobacterium Species.</title>
        <authorList>
            <person name="Alessa O."/>
            <person name="Ogura Y."/>
            <person name="Fujitani Y."/>
            <person name="Takami H."/>
            <person name="Hayashi T."/>
            <person name="Sahin N."/>
            <person name="Tani A."/>
        </authorList>
    </citation>
    <scope>NUCLEOTIDE SEQUENCE</scope>
    <source>
        <strain evidence="2">DSM 17168</strain>
    </source>
</reference>
<dbReference type="Proteomes" id="UP001055153">
    <property type="component" value="Unassembled WGS sequence"/>
</dbReference>
<accession>A0ABQ4SG12</accession>
<organism evidence="2 3">
    <name type="scientific">Methylobacterium isbiliense</name>
    <dbReference type="NCBI Taxonomy" id="315478"/>
    <lineage>
        <taxon>Bacteria</taxon>
        <taxon>Pseudomonadati</taxon>
        <taxon>Pseudomonadota</taxon>
        <taxon>Alphaproteobacteria</taxon>
        <taxon>Hyphomicrobiales</taxon>
        <taxon>Methylobacteriaceae</taxon>
        <taxon>Methylobacterium</taxon>
    </lineage>
</organism>
<dbReference type="SUPFAM" id="SSF82714">
    <property type="entry name" value="Multidrug efflux transporter AcrB TolC docking domain, DN and DC subdomains"/>
    <property type="match status" value="2"/>
</dbReference>
<dbReference type="InterPro" id="IPR001036">
    <property type="entry name" value="Acrflvin-R"/>
</dbReference>
<name>A0ABQ4SG12_9HYPH</name>
<feature type="transmembrane region" description="Helical" evidence="1">
    <location>
        <begin position="526"/>
        <end position="546"/>
    </location>
</feature>
<feature type="transmembrane region" description="Helical" evidence="1">
    <location>
        <begin position="428"/>
        <end position="451"/>
    </location>
</feature>
<keyword evidence="1" id="KW-0812">Transmembrane</keyword>
<dbReference type="Gene3D" id="3.30.70.1430">
    <property type="entry name" value="Multidrug efflux transporter AcrB pore domain"/>
    <property type="match status" value="2"/>
</dbReference>
<dbReference type="RefSeq" id="WP_238235606.1">
    <property type="nucleotide sequence ID" value="NZ_BPQQ01000031.1"/>
</dbReference>
<comment type="caution">
    <text evidence="2">The sequence shown here is derived from an EMBL/GenBank/DDBJ whole genome shotgun (WGS) entry which is preliminary data.</text>
</comment>